<dbReference type="CDD" id="cd21134">
    <property type="entry name" value="YTH"/>
    <property type="match status" value="1"/>
</dbReference>
<evidence type="ECO:0000313" key="8">
    <source>
        <dbReference type="Proteomes" id="UP001642260"/>
    </source>
</evidence>
<comment type="function">
    <text evidence="4">Specifically recognizes and binds N6-methyladenosine (m6A)-containing RNAs, and regulates mRNA stability. M6A is a modification present at internal sites of mRNAs and some non-coding RNAs and plays a role in mRNA stability and processing.</text>
</comment>
<evidence type="ECO:0000256" key="1">
    <source>
        <dbReference type="ARBA" id="ARBA00004496"/>
    </source>
</evidence>
<dbReference type="GO" id="GO:0005737">
    <property type="term" value="C:cytoplasm"/>
    <property type="evidence" value="ECO:0007669"/>
    <property type="project" value="UniProtKB-SubCell"/>
</dbReference>
<comment type="subcellular location">
    <subcellularLocation>
        <location evidence="1">Cytoplasm</location>
    </subcellularLocation>
</comment>
<dbReference type="FunFam" id="3.10.590.10:FF:000001">
    <property type="entry name" value="YTH domain family 1, isoform CRA_a"/>
    <property type="match status" value="1"/>
</dbReference>
<evidence type="ECO:0000259" key="6">
    <source>
        <dbReference type="PROSITE" id="PS50882"/>
    </source>
</evidence>
<dbReference type="EMBL" id="CAKOAT010161821">
    <property type="protein sequence ID" value="CAH8348985.1"/>
    <property type="molecule type" value="Genomic_DNA"/>
</dbReference>
<keyword evidence="2" id="KW-0963">Cytoplasm</keyword>
<dbReference type="Pfam" id="PF04146">
    <property type="entry name" value="YTH"/>
    <property type="match status" value="1"/>
</dbReference>
<evidence type="ECO:0000313" key="7">
    <source>
        <dbReference type="EMBL" id="CAH8348985.1"/>
    </source>
</evidence>
<dbReference type="GO" id="GO:0003729">
    <property type="term" value="F:mRNA binding"/>
    <property type="evidence" value="ECO:0007669"/>
    <property type="project" value="UniProtKB-UniRule"/>
</dbReference>
<comment type="caution">
    <text evidence="7">The sequence shown here is derived from an EMBL/GenBank/DDBJ whole genome shotgun (WGS) entry which is preliminary data.</text>
</comment>
<feature type="domain" description="YTH" evidence="6">
    <location>
        <begin position="450"/>
        <end position="587"/>
    </location>
</feature>
<dbReference type="Gene3D" id="3.10.590.10">
    <property type="entry name" value="ph1033 like domains"/>
    <property type="match status" value="1"/>
</dbReference>
<feature type="compositionally biased region" description="Basic and acidic residues" evidence="5">
    <location>
        <begin position="623"/>
        <end position="644"/>
    </location>
</feature>
<dbReference type="PANTHER" id="PTHR12357">
    <property type="entry name" value="YTH YT521-B HOMOLOGY DOMAIN-CONTAINING"/>
    <property type="match status" value="1"/>
</dbReference>
<comment type="similarity">
    <text evidence="4">Belongs to the YTHDF family.</text>
</comment>
<feature type="region of interest" description="Disordered" evidence="5">
    <location>
        <begin position="384"/>
        <end position="426"/>
    </location>
</feature>
<feature type="region of interest" description="Disordered" evidence="5">
    <location>
        <begin position="615"/>
        <end position="661"/>
    </location>
</feature>
<dbReference type="InterPro" id="IPR007275">
    <property type="entry name" value="YTH_domain"/>
</dbReference>
<name>A0ABC8K1W2_ERUVS</name>
<reference evidence="7 8" key="1">
    <citation type="submission" date="2022-03" db="EMBL/GenBank/DDBJ databases">
        <authorList>
            <person name="Macdonald S."/>
            <person name="Ahmed S."/>
            <person name="Newling K."/>
        </authorList>
    </citation>
    <scope>NUCLEOTIDE SEQUENCE [LARGE SCALE GENOMIC DNA]</scope>
</reference>
<proteinExistence type="inferred from homology"/>
<organism evidence="7 8">
    <name type="scientific">Eruca vesicaria subsp. sativa</name>
    <name type="common">Garden rocket</name>
    <name type="synonym">Eruca sativa</name>
    <dbReference type="NCBI Taxonomy" id="29727"/>
    <lineage>
        <taxon>Eukaryota</taxon>
        <taxon>Viridiplantae</taxon>
        <taxon>Streptophyta</taxon>
        <taxon>Embryophyta</taxon>
        <taxon>Tracheophyta</taxon>
        <taxon>Spermatophyta</taxon>
        <taxon>Magnoliopsida</taxon>
        <taxon>eudicotyledons</taxon>
        <taxon>Gunneridae</taxon>
        <taxon>Pentapetalae</taxon>
        <taxon>rosids</taxon>
        <taxon>malvids</taxon>
        <taxon>Brassicales</taxon>
        <taxon>Brassicaceae</taxon>
        <taxon>Brassiceae</taxon>
        <taxon>Eruca</taxon>
    </lineage>
</organism>
<accession>A0ABC8K1W2</accession>
<dbReference type="PANTHER" id="PTHR12357:SF103">
    <property type="entry name" value="YTH DOMAIN-CONTAINING FAMILY PROTEIN"/>
    <property type="match status" value="1"/>
</dbReference>
<keyword evidence="8" id="KW-1185">Reference proteome</keyword>
<feature type="compositionally biased region" description="Low complexity" evidence="5">
    <location>
        <begin position="417"/>
        <end position="426"/>
    </location>
</feature>
<sequence>MATVAQAADQSADMLQKLTLDSQPKGSEIPDAKKAAVYQYGGVDLHGQVPSFDRSLTPLLPSDAADPSVCYVPNAYQQPFYYGKKSLLHKFVTNAYNKFLSFFLGYGATGQDWSEFAGYNPSLEGVDMNAGVYGENGSVMYPGYGYAPYPYSPATSPAPQVGGDGQVYGAQQYQYPAFFPSGPFATATQGDLTANKAGGGKTLPGESKNVVASGAGMAKGSNGSAQAKPNNFNTSSNFYGPGSGFATGYQDPRYGYDGYYGTVSSYDAPKYSDVQKPAGSGVASSYLKATSVPSSRNQNYRSNSHYTGMHQAGSMTGYGTTQGVYNRMYPSKLYGNYGSSGRSGMGYGASGYDSRTNGRGWANNTDNKYRSWGRGNGFFYGNEDGLNELNRGPRAKGTKNQKGDSEDSFEVKEKTGESNVTETVETENTCIVPEREQYNKEDFPVDYENAMFFVIKSYSEDDVHKSIKYNVWASTPNGNKKLAAAYEEAQQKPGGCPIFLFFSVNASGQFVGLAEMTGPVDFNTNVEYWQQDKWTGSFPLKWHIVKDVPNSLLKHITLENNENKPVTNSRDTQEVKLEQGLKIAKIFKEHTSKTCILDDFSFYEVRQKTILEKKAKHQQTQKEVNEEKTATDEKKESSTADKESPPAGQTTGDAKVDVNGSVAKPVGVVANGC</sequence>
<dbReference type="AlphaFoldDB" id="A0ABC8K1W2"/>
<gene>
    <name evidence="7" type="ORF">ERUC_LOCUS17534</name>
</gene>
<protein>
    <recommendedName>
        <fullName evidence="4">YTH domain-containing family protein</fullName>
    </recommendedName>
</protein>
<evidence type="ECO:0000256" key="5">
    <source>
        <dbReference type="SAM" id="MobiDB-lite"/>
    </source>
</evidence>
<dbReference type="GO" id="GO:1990247">
    <property type="term" value="F:N6-methyladenosine-containing RNA reader activity"/>
    <property type="evidence" value="ECO:0007669"/>
    <property type="project" value="UniProtKB-UniRule"/>
</dbReference>
<evidence type="ECO:0000256" key="2">
    <source>
        <dbReference type="ARBA" id="ARBA00022490"/>
    </source>
</evidence>
<dbReference type="InterPro" id="IPR045168">
    <property type="entry name" value="YTH_prot"/>
</dbReference>
<dbReference type="PROSITE" id="PS50882">
    <property type="entry name" value="YTH"/>
    <property type="match status" value="1"/>
</dbReference>
<evidence type="ECO:0000256" key="4">
    <source>
        <dbReference type="RuleBase" id="RU369095"/>
    </source>
</evidence>
<evidence type="ECO:0000256" key="3">
    <source>
        <dbReference type="ARBA" id="ARBA00022884"/>
    </source>
</evidence>
<dbReference type="Proteomes" id="UP001642260">
    <property type="component" value="Unassembled WGS sequence"/>
</dbReference>
<feature type="compositionally biased region" description="Basic and acidic residues" evidence="5">
    <location>
        <begin position="401"/>
        <end position="416"/>
    </location>
</feature>
<keyword evidence="3 4" id="KW-0694">RNA-binding</keyword>